<sequence>MLRTGRGKVVEELFEHRRVVGQHDARRFAVRARGRFGVQPSRGTTATTCCFVRSDTRPESRSASDAVVLDTPAAFATATTISVR</sequence>
<comment type="caution">
    <text evidence="1">The sequence shown here is derived from an EMBL/GenBank/DDBJ whole genome shotgun (WGS) entry which is preliminary data.</text>
</comment>
<reference evidence="2" key="1">
    <citation type="journal article" date="2019" name="Int. J. Syst. Evol. Microbiol.">
        <title>The Global Catalogue of Microorganisms (GCM) 10K type strain sequencing project: providing services to taxonomists for standard genome sequencing and annotation.</title>
        <authorList>
            <consortium name="The Broad Institute Genomics Platform"/>
            <consortium name="The Broad Institute Genome Sequencing Center for Infectious Disease"/>
            <person name="Wu L."/>
            <person name="Ma J."/>
        </authorList>
    </citation>
    <scope>NUCLEOTIDE SEQUENCE [LARGE SCALE GENOMIC DNA]</scope>
    <source>
        <strain evidence="2">JCM 17017</strain>
    </source>
</reference>
<proteinExistence type="predicted"/>
<evidence type="ECO:0000313" key="1">
    <source>
        <dbReference type="EMBL" id="GAA3846450.1"/>
    </source>
</evidence>
<accession>A0ABP7JK54</accession>
<protein>
    <submittedName>
        <fullName evidence="1">Uncharacterized protein</fullName>
    </submittedName>
</protein>
<keyword evidence="2" id="KW-1185">Reference proteome</keyword>
<dbReference type="EMBL" id="BAABCM010000015">
    <property type="protein sequence ID" value="GAA3846450.1"/>
    <property type="molecule type" value="Genomic_DNA"/>
</dbReference>
<evidence type="ECO:0000313" key="2">
    <source>
        <dbReference type="Proteomes" id="UP001501624"/>
    </source>
</evidence>
<dbReference type="Proteomes" id="UP001501624">
    <property type="component" value="Unassembled WGS sequence"/>
</dbReference>
<name>A0ABP7JK54_9PSEU</name>
<organism evidence="1 2">
    <name type="scientific">Amycolatopsis tucumanensis</name>
    <dbReference type="NCBI Taxonomy" id="401106"/>
    <lineage>
        <taxon>Bacteria</taxon>
        <taxon>Bacillati</taxon>
        <taxon>Actinomycetota</taxon>
        <taxon>Actinomycetes</taxon>
        <taxon>Pseudonocardiales</taxon>
        <taxon>Pseudonocardiaceae</taxon>
        <taxon>Amycolatopsis</taxon>
    </lineage>
</organism>
<gene>
    <name evidence="1" type="ORF">GCM10022380_75710</name>
</gene>